<proteinExistence type="predicted"/>
<dbReference type="AlphaFoldDB" id="A0A6G4DCB0"/>
<gene>
    <name evidence="1" type="ORF">FCV13_11270</name>
    <name evidence="2" type="ORF">FDF67_05085</name>
</gene>
<accession>A0A6G4DCB0</accession>
<evidence type="ECO:0000313" key="2">
    <source>
        <dbReference type="EMBL" id="NFU59586.1"/>
    </source>
</evidence>
<organism evidence="1">
    <name type="scientific">Clostridium botulinum</name>
    <dbReference type="NCBI Taxonomy" id="1491"/>
    <lineage>
        <taxon>Bacteria</taxon>
        <taxon>Bacillati</taxon>
        <taxon>Bacillota</taxon>
        <taxon>Clostridia</taxon>
        <taxon>Eubacteriales</taxon>
        <taxon>Clostridiaceae</taxon>
        <taxon>Clostridium</taxon>
    </lineage>
</organism>
<reference evidence="1" key="1">
    <citation type="submission" date="2019-04" db="EMBL/GenBank/DDBJ databases">
        <title>Genome sequencing of Clostridium botulinum Groups I-IV and Clostridium butyricum.</title>
        <authorList>
            <person name="Brunt J."/>
            <person name="Van Vliet A.H.M."/>
            <person name="Stringer S.C."/>
            <person name="Carter A.T."/>
            <person name="Peck M.W."/>
        </authorList>
    </citation>
    <scope>NUCLEOTIDE SEQUENCE</scope>
    <source>
        <strain evidence="2">7221C</strain>
        <strain evidence="1">Colworth BL165</strain>
    </source>
</reference>
<evidence type="ECO:0000313" key="1">
    <source>
        <dbReference type="EMBL" id="NFD88575.1"/>
    </source>
</evidence>
<comment type="caution">
    <text evidence="1">The sequence shown here is derived from an EMBL/GenBank/DDBJ whole genome shotgun (WGS) entry which is preliminary data.</text>
</comment>
<name>A0A6G4DCB0_CLOBO</name>
<dbReference type="EMBL" id="SXDK01000004">
    <property type="protein sequence ID" value="NFU59586.1"/>
    <property type="molecule type" value="Genomic_DNA"/>
</dbReference>
<dbReference type="EMBL" id="SWNS01000021">
    <property type="protein sequence ID" value="NFD88575.1"/>
    <property type="molecule type" value="Genomic_DNA"/>
</dbReference>
<dbReference type="Proteomes" id="UP000785180">
    <property type="component" value="Unassembled WGS sequence"/>
</dbReference>
<protein>
    <submittedName>
        <fullName evidence="1">Uncharacterized protein</fullName>
    </submittedName>
</protein>
<sequence length="123" mass="14865">MESRLDRELIINGCKERELKVQAIYNKKGNIFDCRHEIIKTRKLQDDLSLEQFQEDFDENNIDKLKIDFEKLDLIHKRQKEIHTILHIMQINNWTIKDIYMEYENGYTRNVLALLSKPNKNIC</sequence>